<evidence type="ECO:0000313" key="3">
    <source>
        <dbReference type="Proteomes" id="UP001642487"/>
    </source>
</evidence>
<name>A0ABP0Y415_9ROSI</name>
<sequence length="142" mass="15699">MGNDDTNPWDEKGVSQHHSCKKRVRNTKVDALTKYDMNLNGGEWDENCCEDVGCDPPINEFMPTIVFNMHPTPHVHPVFNAPLETPILHNEFSHLLGNVPRMLYICWVCGTSGIGPSVMQPHSSSGMNMEVSLLVALGSGSH</sequence>
<feature type="region of interest" description="Disordered" evidence="1">
    <location>
        <begin position="1"/>
        <end position="21"/>
    </location>
</feature>
<keyword evidence="3" id="KW-1185">Reference proteome</keyword>
<proteinExistence type="predicted"/>
<reference evidence="2 3" key="1">
    <citation type="submission" date="2024-03" db="EMBL/GenBank/DDBJ databases">
        <authorList>
            <person name="Gkanogiannis A."/>
            <person name="Becerra Lopez-Lavalle L."/>
        </authorList>
    </citation>
    <scope>NUCLEOTIDE SEQUENCE [LARGE SCALE GENOMIC DNA]</scope>
</reference>
<dbReference type="EMBL" id="OZ021745">
    <property type="protein sequence ID" value="CAK9313881.1"/>
    <property type="molecule type" value="Genomic_DNA"/>
</dbReference>
<accession>A0ABP0Y415</accession>
<protein>
    <submittedName>
        <fullName evidence="2">Uncharacterized protein</fullName>
    </submittedName>
</protein>
<evidence type="ECO:0000256" key="1">
    <source>
        <dbReference type="SAM" id="MobiDB-lite"/>
    </source>
</evidence>
<gene>
    <name evidence="2" type="ORF">CITCOLO1_LOCUS5619</name>
</gene>
<dbReference type="Proteomes" id="UP001642487">
    <property type="component" value="Chromosome 11"/>
</dbReference>
<organism evidence="2 3">
    <name type="scientific">Citrullus colocynthis</name>
    <name type="common">colocynth</name>
    <dbReference type="NCBI Taxonomy" id="252529"/>
    <lineage>
        <taxon>Eukaryota</taxon>
        <taxon>Viridiplantae</taxon>
        <taxon>Streptophyta</taxon>
        <taxon>Embryophyta</taxon>
        <taxon>Tracheophyta</taxon>
        <taxon>Spermatophyta</taxon>
        <taxon>Magnoliopsida</taxon>
        <taxon>eudicotyledons</taxon>
        <taxon>Gunneridae</taxon>
        <taxon>Pentapetalae</taxon>
        <taxon>rosids</taxon>
        <taxon>fabids</taxon>
        <taxon>Cucurbitales</taxon>
        <taxon>Cucurbitaceae</taxon>
        <taxon>Benincaseae</taxon>
        <taxon>Citrullus</taxon>
    </lineage>
</organism>
<evidence type="ECO:0000313" key="2">
    <source>
        <dbReference type="EMBL" id="CAK9313881.1"/>
    </source>
</evidence>